<comment type="caution">
    <text evidence="2">The sequence shown here is derived from an EMBL/GenBank/DDBJ whole genome shotgun (WGS) entry which is preliminary data.</text>
</comment>
<gene>
    <name evidence="2" type="ORF">OUZ56_003489</name>
</gene>
<accession>A0ABR0A902</accession>
<sequence>MNYSYFDLKKGFQAMVSDNSDNRLATISNPMFKLSWLENEEQYNRAKALLACKFNRLKGNVENSDSSEDSIDGTASSRSDPSPEKHFGTTKRLSNNGINLQTLQRDSPIFGVC</sequence>
<keyword evidence="3" id="KW-1185">Reference proteome</keyword>
<feature type="compositionally biased region" description="Polar residues" evidence="1">
    <location>
        <begin position="91"/>
        <end position="100"/>
    </location>
</feature>
<name>A0ABR0A902_9CRUS</name>
<proteinExistence type="predicted"/>
<dbReference type="EMBL" id="JAOYFB010000036">
    <property type="protein sequence ID" value="KAK4021577.1"/>
    <property type="molecule type" value="Genomic_DNA"/>
</dbReference>
<protein>
    <submittedName>
        <fullName evidence="2">Uncharacterized protein</fullName>
    </submittedName>
</protein>
<evidence type="ECO:0000313" key="3">
    <source>
        <dbReference type="Proteomes" id="UP001234178"/>
    </source>
</evidence>
<organism evidence="2 3">
    <name type="scientific">Daphnia magna</name>
    <dbReference type="NCBI Taxonomy" id="35525"/>
    <lineage>
        <taxon>Eukaryota</taxon>
        <taxon>Metazoa</taxon>
        <taxon>Ecdysozoa</taxon>
        <taxon>Arthropoda</taxon>
        <taxon>Crustacea</taxon>
        <taxon>Branchiopoda</taxon>
        <taxon>Diplostraca</taxon>
        <taxon>Cladocera</taxon>
        <taxon>Anomopoda</taxon>
        <taxon>Daphniidae</taxon>
        <taxon>Daphnia</taxon>
    </lineage>
</organism>
<reference evidence="2 3" key="1">
    <citation type="journal article" date="2023" name="Nucleic Acids Res.">
        <title>The hologenome of Daphnia magna reveals possible DNA methylation and microbiome-mediated evolution of the host genome.</title>
        <authorList>
            <person name="Chaturvedi A."/>
            <person name="Li X."/>
            <person name="Dhandapani V."/>
            <person name="Marshall H."/>
            <person name="Kissane S."/>
            <person name="Cuenca-Cambronero M."/>
            <person name="Asole G."/>
            <person name="Calvet F."/>
            <person name="Ruiz-Romero M."/>
            <person name="Marangio P."/>
            <person name="Guigo R."/>
            <person name="Rago D."/>
            <person name="Mirbahai L."/>
            <person name="Eastwood N."/>
            <person name="Colbourne J.K."/>
            <person name="Zhou J."/>
            <person name="Mallon E."/>
            <person name="Orsini L."/>
        </authorList>
    </citation>
    <scope>NUCLEOTIDE SEQUENCE [LARGE SCALE GENOMIC DNA]</scope>
    <source>
        <strain evidence="2">LRV0_1</strain>
    </source>
</reference>
<evidence type="ECO:0000256" key="1">
    <source>
        <dbReference type="SAM" id="MobiDB-lite"/>
    </source>
</evidence>
<evidence type="ECO:0000313" key="2">
    <source>
        <dbReference type="EMBL" id="KAK4021577.1"/>
    </source>
</evidence>
<dbReference type="Proteomes" id="UP001234178">
    <property type="component" value="Unassembled WGS sequence"/>
</dbReference>
<feature type="region of interest" description="Disordered" evidence="1">
    <location>
        <begin position="60"/>
        <end position="100"/>
    </location>
</feature>